<dbReference type="PANTHER" id="PTHR47966:SF51">
    <property type="entry name" value="BETA-SITE APP-CLEAVING ENZYME, ISOFORM A-RELATED"/>
    <property type="match status" value="1"/>
</dbReference>
<keyword evidence="4" id="KW-0378">Hydrolase</keyword>
<feature type="non-terminal residue" evidence="6">
    <location>
        <position position="1"/>
    </location>
</feature>
<reference evidence="6" key="1">
    <citation type="submission" date="2023-10" db="EMBL/GenBank/DDBJ databases">
        <authorList>
            <person name="Chen Y."/>
            <person name="Shah S."/>
            <person name="Dougan E. K."/>
            <person name="Thang M."/>
            <person name="Chan C."/>
        </authorList>
    </citation>
    <scope>NUCLEOTIDE SEQUENCE [LARGE SCALE GENOMIC DNA]</scope>
</reference>
<evidence type="ECO:0000256" key="3">
    <source>
        <dbReference type="ARBA" id="ARBA00022750"/>
    </source>
</evidence>
<evidence type="ECO:0000256" key="1">
    <source>
        <dbReference type="ARBA" id="ARBA00007447"/>
    </source>
</evidence>
<dbReference type="PRINTS" id="PR00792">
    <property type="entry name" value="PEPSIN"/>
</dbReference>
<evidence type="ECO:0000313" key="7">
    <source>
        <dbReference type="Proteomes" id="UP001189429"/>
    </source>
</evidence>
<dbReference type="InterPro" id="IPR001461">
    <property type="entry name" value="Aspartic_peptidase_A1"/>
</dbReference>
<keyword evidence="3" id="KW-0064">Aspartyl protease</keyword>
<keyword evidence="7" id="KW-1185">Reference proteome</keyword>
<evidence type="ECO:0000256" key="4">
    <source>
        <dbReference type="ARBA" id="ARBA00022801"/>
    </source>
</evidence>
<organism evidence="6 7">
    <name type="scientific">Prorocentrum cordatum</name>
    <dbReference type="NCBI Taxonomy" id="2364126"/>
    <lineage>
        <taxon>Eukaryota</taxon>
        <taxon>Sar</taxon>
        <taxon>Alveolata</taxon>
        <taxon>Dinophyceae</taxon>
        <taxon>Prorocentrales</taxon>
        <taxon>Prorocentraceae</taxon>
        <taxon>Prorocentrum</taxon>
    </lineage>
</organism>
<comment type="caution">
    <text evidence="6">The sequence shown here is derived from an EMBL/GenBank/DDBJ whole genome shotgun (WGS) entry which is preliminary data.</text>
</comment>
<dbReference type="EMBL" id="CAUYUJ010014926">
    <property type="protein sequence ID" value="CAK0847748.1"/>
    <property type="molecule type" value="Genomic_DNA"/>
</dbReference>
<feature type="domain" description="Peptidase A1" evidence="5">
    <location>
        <begin position="103"/>
        <end position="417"/>
    </location>
</feature>
<dbReference type="PROSITE" id="PS51767">
    <property type="entry name" value="PEPTIDASE_A1"/>
    <property type="match status" value="1"/>
</dbReference>
<keyword evidence="2" id="KW-0645">Protease</keyword>
<evidence type="ECO:0000313" key="6">
    <source>
        <dbReference type="EMBL" id="CAK0847748.1"/>
    </source>
</evidence>
<dbReference type="PANTHER" id="PTHR47966">
    <property type="entry name" value="BETA-SITE APP-CLEAVING ENZYME, ISOFORM A-RELATED"/>
    <property type="match status" value="1"/>
</dbReference>
<dbReference type="InterPro" id="IPR021109">
    <property type="entry name" value="Peptidase_aspartic_dom_sf"/>
</dbReference>
<dbReference type="Proteomes" id="UP001189429">
    <property type="component" value="Unassembled WGS sequence"/>
</dbReference>
<dbReference type="Gene3D" id="2.40.70.10">
    <property type="entry name" value="Acid Proteases"/>
    <property type="match status" value="2"/>
</dbReference>
<protein>
    <recommendedName>
        <fullName evidence="5">Peptidase A1 domain-containing protein</fullName>
    </recommendedName>
</protein>
<sequence>AVSAGPPAGIFVHRGWQTSLPPVAMARLYGPAGLCPFLVALALARAPGTCEECEADDRGSSATLSLLQSRSQLRTGAVSMSLVKRVRKTSANSSRSRGHKMAYFGLVEVGTPRQGFSVVFDTGSGNLIVPGSDCDSQACKVHKRFSMHQSSSAKEVNCDGSDVAKGYLPDEITITFGTGSVTGKCLQDQICLGSACTQGAFISAVDESSQPFAAFDFDGVLGLALPSMAQTSVFSMMERLTKAGSLRMPLFSVFLSDSDEETSEITFGQINRDHMASELFWVPVTGTVGYWEVQIEDITVDSEKQGICEDCRVAVDTGTSQLAGPSSLVDKIEGILDVQHDCGNFHELPELGFIIGDRVLSLSPGDYVEKNSPNSCGLALMRLDVPPPNGPLFIFGIPFLQKYYSVYDHEKSQVGFAVARHAGKTPPQLLSLSDVRPAGAGRQVH</sequence>
<proteinExistence type="inferred from homology"/>
<comment type="similarity">
    <text evidence="1">Belongs to the peptidase A1 family.</text>
</comment>
<gene>
    <name evidence="6" type="ORF">PCOR1329_LOCUS40876</name>
</gene>
<dbReference type="InterPro" id="IPR033121">
    <property type="entry name" value="PEPTIDASE_A1"/>
</dbReference>
<evidence type="ECO:0000256" key="2">
    <source>
        <dbReference type="ARBA" id="ARBA00022670"/>
    </source>
</evidence>
<accession>A0ABN9TPB9</accession>
<evidence type="ECO:0000259" key="5">
    <source>
        <dbReference type="PROSITE" id="PS51767"/>
    </source>
</evidence>
<dbReference type="Pfam" id="PF00026">
    <property type="entry name" value="Asp"/>
    <property type="match status" value="1"/>
</dbReference>
<name>A0ABN9TPB9_9DINO</name>
<dbReference type="SUPFAM" id="SSF50630">
    <property type="entry name" value="Acid proteases"/>
    <property type="match status" value="1"/>
</dbReference>